<evidence type="ECO:0000313" key="4">
    <source>
        <dbReference type="Proteomes" id="UP001652503"/>
    </source>
</evidence>
<dbReference type="PANTHER" id="PTHR43802:SF1">
    <property type="entry name" value="IP11341P-RELATED"/>
    <property type="match status" value="1"/>
</dbReference>
<accession>A0ABT2Z2J1</accession>
<protein>
    <submittedName>
        <fullName evidence="3">Enoyl-CoA hydratase-related protein</fullName>
    </submittedName>
</protein>
<comment type="similarity">
    <text evidence="1">Belongs to the enoyl-CoA hydratase/isomerase family.</text>
</comment>
<dbReference type="InterPro" id="IPR029045">
    <property type="entry name" value="ClpP/crotonase-like_dom_sf"/>
</dbReference>
<dbReference type="RefSeq" id="WP_263721886.1">
    <property type="nucleotide sequence ID" value="NZ_JAOWLA010000010.1"/>
</dbReference>
<dbReference type="SUPFAM" id="SSF52096">
    <property type="entry name" value="ClpP/crotonase"/>
    <property type="match status" value="1"/>
</dbReference>
<dbReference type="InterPro" id="IPR001753">
    <property type="entry name" value="Enoyl-CoA_hydra/iso"/>
</dbReference>
<keyword evidence="4" id="KW-1185">Reference proteome</keyword>
<proteinExistence type="inferred from homology"/>
<evidence type="ECO:0000256" key="2">
    <source>
        <dbReference type="SAM" id="MobiDB-lite"/>
    </source>
</evidence>
<evidence type="ECO:0000256" key="1">
    <source>
        <dbReference type="ARBA" id="ARBA00005254"/>
    </source>
</evidence>
<dbReference type="Gene3D" id="3.90.226.10">
    <property type="entry name" value="2-enoyl-CoA Hydratase, Chain A, domain 1"/>
    <property type="match status" value="1"/>
</dbReference>
<organism evidence="3 4">
    <name type="scientific">Albidovulum sediminicola</name>
    <dbReference type="NCBI Taxonomy" id="2984331"/>
    <lineage>
        <taxon>Bacteria</taxon>
        <taxon>Pseudomonadati</taxon>
        <taxon>Pseudomonadota</taxon>
        <taxon>Alphaproteobacteria</taxon>
        <taxon>Rhodobacterales</taxon>
        <taxon>Paracoccaceae</taxon>
        <taxon>Albidovulum</taxon>
    </lineage>
</organism>
<reference evidence="3 4" key="1">
    <citation type="submission" date="2022-10" db="EMBL/GenBank/DDBJ databases">
        <title>Defluviimonas sp. nov., isolated from ocean surface water.</title>
        <authorList>
            <person name="He W."/>
            <person name="Wang L."/>
            <person name="Zhang D.-F."/>
        </authorList>
    </citation>
    <scope>NUCLEOTIDE SEQUENCE [LARGE SCALE GENOMIC DNA]</scope>
    <source>
        <strain evidence="3 4">WL0075</strain>
    </source>
</reference>
<comment type="caution">
    <text evidence="3">The sequence shown here is derived from an EMBL/GenBank/DDBJ whole genome shotgun (WGS) entry which is preliminary data.</text>
</comment>
<feature type="region of interest" description="Disordered" evidence="2">
    <location>
        <begin position="155"/>
        <end position="194"/>
    </location>
</feature>
<sequence length="194" mass="20730">MTEKLICEQDGHVVTLTLNMPEARNPLTDHDLCDAILAAMARISAEQSVRVAIRTGAGKAFSSGGNLKHMKDKHGTFEGGVVSVKDGYRVGIQRVARAMWDCEVPLIAAANGAAYGARCGRTCLPDIRIAPTRATFAENFVNAGPICGEGGGVAAAASGRPIARGQDAPYRRPRRTPKPRQPGAWSPKLWSPRR</sequence>
<dbReference type="PANTHER" id="PTHR43802">
    <property type="entry name" value="ENOYL-COA HYDRATASE"/>
    <property type="match status" value="1"/>
</dbReference>
<dbReference type="Pfam" id="PF00378">
    <property type="entry name" value="ECH_1"/>
    <property type="match status" value="1"/>
</dbReference>
<dbReference type="EMBL" id="JAOWLA010000010">
    <property type="protein sequence ID" value="MCV2865365.1"/>
    <property type="molecule type" value="Genomic_DNA"/>
</dbReference>
<gene>
    <name evidence="3" type="ORF">OE647_11575</name>
</gene>
<dbReference type="CDD" id="cd06558">
    <property type="entry name" value="crotonase-like"/>
    <property type="match status" value="1"/>
</dbReference>
<dbReference type="Proteomes" id="UP001652503">
    <property type="component" value="Unassembled WGS sequence"/>
</dbReference>
<name>A0ABT2Z2J1_9RHOB</name>
<evidence type="ECO:0000313" key="3">
    <source>
        <dbReference type="EMBL" id="MCV2865365.1"/>
    </source>
</evidence>